<reference evidence="2" key="1">
    <citation type="journal article" date="2017" name="Plant J.">
        <title>The pomegranate (Punica granatum L.) genome and the genomics of punicalagin biosynthesis.</title>
        <authorList>
            <person name="Qin G."/>
            <person name="Xu C."/>
            <person name="Ming R."/>
            <person name="Tang H."/>
            <person name="Guyot R."/>
            <person name="Kramer E.M."/>
            <person name="Hu Y."/>
            <person name="Yi X."/>
            <person name="Qi Y."/>
            <person name="Xu X."/>
            <person name="Gao Z."/>
            <person name="Pan H."/>
            <person name="Jian J."/>
            <person name="Tian Y."/>
            <person name="Yue Z."/>
            <person name="Xu Y."/>
        </authorList>
    </citation>
    <scope>NUCLEOTIDE SEQUENCE [LARGE SCALE GENOMIC DNA]</scope>
    <source>
        <strain evidence="2">cv. Dabenzi</strain>
    </source>
</reference>
<organism evidence="1 2">
    <name type="scientific">Punica granatum</name>
    <name type="common">Pomegranate</name>
    <dbReference type="NCBI Taxonomy" id="22663"/>
    <lineage>
        <taxon>Eukaryota</taxon>
        <taxon>Viridiplantae</taxon>
        <taxon>Streptophyta</taxon>
        <taxon>Embryophyta</taxon>
        <taxon>Tracheophyta</taxon>
        <taxon>Spermatophyta</taxon>
        <taxon>Magnoliopsida</taxon>
        <taxon>eudicotyledons</taxon>
        <taxon>Gunneridae</taxon>
        <taxon>Pentapetalae</taxon>
        <taxon>rosids</taxon>
        <taxon>malvids</taxon>
        <taxon>Myrtales</taxon>
        <taxon>Lythraceae</taxon>
        <taxon>Punica</taxon>
    </lineage>
</organism>
<protein>
    <submittedName>
        <fullName evidence="1">Uncharacterized protein</fullName>
    </submittedName>
</protein>
<dbReference type="AlphaFoldDB" id="A0A218VS62"/>
<dbReference type="Proteomes" id="UP000197138">
    <property type="component" value="Unassembled WGS sequence"/>
</dbReference>
<proteinExistence type="predicted"/>
<sequence>MAISGRTSTRETPVYVACQGCVGVNWDVPVYVACGGFAGASFNRGYPSVRSLEMLIPSG</sequence>
<gene>
    <name evidence="1" type="ORF">CDL15_Pgr026212</name>
</gene>
<evidence type="ECO:0000313" key="1">
    <source>
        <dbReference type="EMBL" id="OWM63038.1"/>
    </source>
</evidence>
<dbReference type="EMBL" id="MTKT01006318">
    <property type="protein sequence ID" value="OWM63038.1"/>
    <property type="molecule type" value="Genomic_DNA"/>
</dbReference>
<name>A0A218VS62_PUNGR</name>
<evidence type="ECO:0000313" key="2">
    <source>
        <dbReference type="Proteomes" id="UP000197138"/>
    </source>
</evidence>
<accession>A0A218VS62</accession>
<comment type="caution">
    <text evidence="1">The sequence shown here is derived from an EMBL/GenBank/DDBJ whole genome shotgun (WGS) entry which is preliminary data.</text>
</comment>